<evidence type="ECO:0000256" key="5">
    <source>
        <dbReference type="ARBA" id="ARBA00023186"/>
    </source>
</evidence>
<name>A0ABD6EG93_9BILA</name>
<organism evidence="6 7">
    <name type="scientific">Gnathostoma spinigerum</name>
    <dbReference type="NCBI Taxonomy" id="75299"/>
    <lineage>
        <taxon>Eukaryota</taxon>
        <taxon>Metazoa</taxon>
        <taxon>Ecdysozoa</taxon>
        <taxon>Nematoda</taxon>
        <taxon>Chromadorea</taxon>
        <taxon>Rhabditida</taxon>
        <taxon>Spirurina</taxon>
        <taxon>Gnathostomatomorpha</taxon>
        <taxon>Gnathostomatoidea</taxon>
        <taxon>Gnathostomatidae</taxon>
        <taxon>Gnathostoma</taxon>
    </lineage>
</organism>
<keyword evidence="5" id="KW-0143">Chaperone</keyword>
<keyword evidence="7" id="KW-1185">Reference proteome</keyword>
<accession>A0ABD6EG93</accession>
<comment type="similarity">
    <text evidence="2">Belongs to the synembryn family.</text>
</comment>
<keyword evidence="4" id="KW-0344">Guanine-nucleotide releasing factor</keyword>
<protein>
    <recommendedName>
        <fullName evidence="8">Synembryn</fullName>
    </recommendedName>
</protein>
<dbReference type="PANTHER" id="PTHR12425">
    <property type="entry name" value="SYNEMBRYN"/>
    <property type="match status" value="1"/>
</dbReference>
<evidence type="ECO:0000256" key="2">
    <source>
        <dbReference type="ARBA" id="ARBA00009049"/>
    </source>
</evidence>
<dbReference type="InterPro" id="IPR019318">
    <property type="entry name" value="Gua_nucleotide_exch_fac_Ric8"/>
</dbReference>
<evidence type="ECO:0000256" key="1">
    <source>
        <dbReference type="ARBA" id="ARBA00004544"/>
    </source>
</evidence>
<evidence type="ECO:0000256" key="4">
    <source>
        <dbReference type="ARBA" id="ARBA00022658"/>
    </source>
</evidence>
<dbReference type="Pfam" id="PF10165">
    <property type="entry name" value="Ric8"/>
    <property type="match status" value="1"/>
</dbReference>
<dbReference type="GO" id="GO:0005085">
    <property type="term" value="F:guanyl-nucleotide exchange factor activity"/>
    <property type="evidence" value="ECO:0007669"/>
    <property type="project" value="UniProtKB-KW"/>
</dbReference>
<gene>
    <name evidence="6" type="ORF">AB6A40_005722</name>
</gene>
<comment type="caution">
    <text evidence="6">The sequence shown here is derived from an EMBL/GenBank/DDBJ whole genome shotgun (WGS) entry which is preliminary data.</text>
</comment>
<dbReference type="EMBL" id="JBGFUD010003751">
    <property type="protein sequence ID" value="MFH4979013.1"/>
    <property type="molecule type" value="Genomic_DNA"/>
</dbReference>
<dbReference type="PRINTS" id="PR01802">
    <property type="entry name" value="SYNEMBRYN"/>
</dbReference>
<evidence type="ECO:0008006" key="8">
    <source>
        <dbReference type="Google" id="ProtNLM"/>
    </source>
</evidence>
<evidence type="ECO:0000256" key="3">
    <source>
        <dbReference type="ARBA" id="ARBA00022490"/>
    </source>
</evidence>
<evidence type="ECO:0000313" key="6">
    <source>
        <dbReference type="EMBL" id="MFH4979013.1"/>
    </source>
</evidence>
<comment type="subcellular location">
    <subcellularLocation>
        <location evidence="1">Cytoplasm</location>
        <location evidence="1">Cell cortex</location>
    </subcellularLocation>
</comment>
<reference evidence="6 7" key="1">
    <citation type="submission" date="2024-08" db="EMBL/GenBank/DDBJ databases">
        <title>Gnathostoma spinigerum genome.</title>
        <authorList>
            <person name="Gonzalez-Bertolin B."/>
            <person name="Monzon S."/>
            <person name="Zaballos A."/>
            <person name="Jimenez P."/>
            <person name="Dekumyoy P."/>
            <person name="Varona S."/>
            <person name="Cuesta I."/>
            <person name="Sumanam S."/>
            <person name="Adisakwattana P."/>
            <person name="Gasser R.B."/>
            <person name="Hernandez-Gonzalez A."/>
            <person name="Young N.D."/>
            <person name="Perteguer M.J."/>
        </authorList>
    </citation>
    <scope>NUCLEOTIDE SEQUENCE [LARGE SCALE GENOMIC DNA]</scope>
    <source>
        <strain evidence="6">AL3</strain>
        <tissue evidence="6">Liver</tissue>
    </source>
</reference>
<dbReference type="GO" id="GO:0005938">
    <property type="term" value="C:cell cortex"/>
    <property type="evidence" value="ECO:0007669"/>
    <property type="project" value="UniProtKB-SubCell"/>
</dbReference>
<keyword evidence="3" id="KW-0963">Cytoplasm</keyword>
<dbReference type="PANTHER" id="PTHR12425:SF5">
    <property type="entry name" value="SYNEMBRYN"/>
    <property type="match status" value="1"/>
</dbReference>
<dbReference type="InterPro" id="IPR008376">
    <property type="entry name" value="Chaperone_Ric-8_A/B"/>
</dbReference>
<dbReference type="AlphaFoldDB" id="A0ABD6EG93"/>
<proteinExistence type="inferred from homology"/>
<dbReference type="Proteomes" id="UP001608902">
    <property type="component" value="Unassembled WGS sequence"/>
</dbReference>
<evidence type="ECO:0000313" key="7">
    <source>
        <dbReference type="Proteomes" id="UP001608902"/>
    </source>
</evidence>
<sequence>MSADSQSPLEWIAEWQSLSDEKLCQKFSLFNEVSAKKFNFDDISVEARSNLSACIEGRIVRSDNDELRKSVLTCLRMIARGKYGIDVLFTKAVARFVIDSAQLTSEKISFDSNVLIEAEMCLINALFNSSCTRNTFQDDSTGILLSRIRCITKHLPSLKLPIESDEFPYLDQCDERELQLLHFYDFRIAFVSSAHIVSLRHDWSEPNKCKIFVDALEVCLSTSDAMLTNVAQTSSDGMVLDRAKEILKILFNIFYRADSEPNDCSERCVLLCKKIVELDKVDHDLEQNAVNLLAVLPNLLVLLAPKTVETVSKNVTVYNGYDVTVVDALLKSINRQVQDVSPDLPLAPNALQQRIPNEFEMLGTYFTVLIVLCSKLKEVRRYTRSKVIPPLRATDVERRPEEGNELRNKVIRVMASSASCRELAGEFLFVLSKRSVNRFMKYTGFGNAAGLLANYGFLGRINEQRRPSDSEDSETEDYKEVEHQVNPVTGWIEPEKEKVWEGMSDEQKEYEAVNLMNAMSRLMDQGMIKPGTVGDDGRIREVSHVLELCKDTPEGKKDDEGSESDVD</sequence>